<dbReference type="InterPro" id="IPR017443">
    <property type="entry name" value="RuBisCO_lsu_fd_N"/>
</dbReference>
<evidence type="ECO:0000313" key="4">
    <source>
        <dbReference type="EMBL" id="EMS72223.1"/>
    </source>
</evidence>
<sequence length="425" mass="46380">MKNEQIFCLMEKIKDEDYIIATYYVELMQNESIVKKASAFAVGQTLGTWIPVPGIDDAMRERHMGKVVNIYDIPPADLEVSGDEKRKYLIQIAFPIENFGNQFPMMLTTLVGNDASTSIQTKLVDVQFPKKFTAGFRGPKYGIEGIRKLSDVKNRPLLLNMIKPCTGITPEAGAGIFYETALGGVDLIKDDELLGNPAFSEVSKRVKEYKKAARRAFEATGHKTLYVVNITDRVGNMLNNAKNAVDLGADAIMINYSAVGYDVLNYISESIDIPILGHYAGAGLFYESGFSGISSHLVTGKFPRLAGADMVVINTPYGGSNLKHQKYLSTVQQLTLPFYDLKPVFPAVGGGVHPGMVERYMSDLGADIILASGGAVQGHPMGAAAGAKAMRQAMDAVVEGIKMEDAANRHEELKCALDLWGYQKT</sequence>
<dbReference type="GO" id="GO:0000287">
    <property type="term" value="F:magnesium ion binding"/>
    <property type="evidence" value="ECO:0007669"/>
    <property type="project" value="InterPro"/>
</dbReference>
<dbReference type="PANTHER" id="PTHR42704:SF17">
    <property type="entry name" value="RIBULOSE BISPHOSPHATE CARBOXYLASE LARGE CHAIN"/>
    <property type="match status" value="1"/>
</dbReference>
<dbReference type="GO" id="GO:0043874">
    <property type="term" value="F:acireductone synthase activity"/>
    <property type="evidence" value="ECO:0007669"/>
    <property type="project" value="UniProtKB-EC"/>
</dbReference>
<keyword evidence="5" id="KW-1185">Reference proteome</keyword>
<dbReference type="PANTHER" id="PTHR42704">
    <property type="entry name" value="RIBULOSE BISPHOSPHATE CARBOXYLASE"/>
    <property type="match status" value="1"/>
</dbReference>
<dbReference type="eggNOG" id="COG1850">
    <property type="taxonomic scope" value="Bacteria"/>
</dbReference>
<dbReference type="PATRIC" id="fig|1195236.3.peg.2167"/>
<keyword evidence="4" id="KW-0378">Hydrolase</keyword>
<dbReference type="SUPFAM" id="SSF54966">
    <property type="entry name" value="RuBisCO, large subunit, small (N-terminal) domain"/>
    <property type="match status" value="1"/>
</dbReference>
<evidence type="ECO:0000313" key="5">
    <source>
        <dbReference type="Proteomes" id="UP000014155"/>
    </source>
</evidence>
<comment type="caution">
    <text evidence="4">The sequence shown here is derived from an EMBL/GenBank/DDBJ whole genome shotgun (WGS) entry which is preliminary data.</text>
</comment>
<dbReference type="Gene3D" id="3.20.20.110">
    <property type="entry name" value="Ribulose bisphosphate carboxylase, large subunit, C-terminal domain"/>
    <property type="match status" value="1"/>
</dbReference>
<dbReference type="SFLD" id="SFLDG00301">
    <property type="entry name" value="RuBisCO-like_proteins"/>
    <property type="match status" value="1"/>
</dbReference>
<dbReference type="AlphaFoldDB" id="S0FUK9"/>
<reference evidence="4 5" key="1">
    <citation type="journal article" date="2013" name="Genome Announc.">
        <title>Draft Genome Sequence of the Cellulolytic, Mesophilic, Anaerobic Bacterium Clostridium termitidis Strain CT1112 (DSM 5398).</title>
        <authorList>
            <person name="Lal S."/>
            <person name="Ramachandran U."/>
            <person name="Zhang X."/>
            <person name="Munir R."/>
            <person name="Sparling R."/>
            <person name="Levin D.B."/>
        </authorList>
    </citation>
    <scope>NUCLEOTIDE SEQUENCE [LARGE SCALE GENOMIC DNA]</scope>
    <source>
        <strain evidence="4 5">CT1112</strain>
    </source>
</reference>
<dbReference type="SFLD" id="SFLDS00014">
    <property type="entry name" value="RuBisCO"/>
    <property type="match status" value="1"/>
</dbReference>
<dbReference type="RefSeq" id="WP_004625395.1">
    <property type="nucleotide sequence ID" value="NZ_AORV01000029.1"/>
</dbReference>
<dbReference type="GO" id="GO:0016984">
    <property type="term" value="F:ribulose-bisphosphate carboxylase activity"/>
    <property type="evidence" value="ECO:0007669"/>
    <property type="project" value="InterPro"/>
</dbReference>
<proteinExistence type="inferred from homology"/>
<dbReference type="Pfam" id="PF00016">
    <property type="entry name" value="RuBisCO_large"/>
    <property type="match status" value="1"/>
</dbReference>
<evidence type="ECO:0000259" key="3">
    <source>
        <dbReference type="Pfam" id="PF02788"/>
    </source>
</evidence>
<dbReference type="EMBL" id="AORV01000029">
    <property type="protein sequence ID" value="EMS72223.1"/>
    <property type="molecule type" value="Genomic_DNA"/>
</dbReference>
<feature type="domain" description="Ribulose bisphosphate carboxylase large subunit C-terminal" evidence="2">
    <location>
        <begin position="143"/>
        <end position="420"/>
    </location>
</feature>
<dbReference type="Gene3D" id="3.30.70.150">
    <property type="entry name" value="RuBisCO large subunit, N-terminal domain"/>
    <property type="match status" value="1"/>
</dbReference>
<dbReference type="InterPro" id="IPR036376">
    <property type="entry name" value="RuBisCO_lsu_C_sf"/>
</dbReference>
<protein>
    <submittedName>
        <fullName evidence="4">Ribulose 1,5-bisphosphate carboxylase, large subunit</fullName>
        <ecNumber evidence="4">3.1.3.77</ecNumber>
    </submittedName>
</protein>
<dbReference type="STRING" id="1195236.CTER_1844"/>
<comment type="similarity">
    <text evidence="1">Belongs to the RuBisCO large chain family.</text>
</comment>
<name>S0FUK9_RUMCE</name>
<dbReference type="InterPro" id="IPR033966">
    <property type="entry name" value="RuBisCO"/>
</dbReference>
<dbReference type="CDD" id="cd08205">
    <property type="entry name" value="RuBisCO_IV_RLP"/>
    <property type="match status" value="1"/>
</dbReference>
<dbReference type="InterPro" id="IPR036422">
    <property type="entry name" value="RuBisCO_lsu_N_sf"/>
</dbReference>
<dbReference type="SUPFAM" id="SSF51649">
    <property type="entry name" value="RuBisCo, C-terminal domain"/>
    <property type="match status" value="1"/>
</dbReference>
<gene>
    <name evidence="4" type="ORF">CTER_1844</name>
</gene>
<dbReference type="Pfam" id="PF02788">
    <property type="entry name" value="RuBisCO_large_N"/>
    <property type="match status" value="1"/>
</dbReference>
<organism evidence="4 5">
    <name type="scientific">Ruminiclostridium cellobioparum subsp. termitidis CT1112</name>
    <dbReference type="NCBI Taxonomy" id="1195236"/>
    <lineage>
        <taxon>Bacteria</taxon>
        <taxon>Bacillati</taxon>
        <taxon>Bacillota</taxon>
        <taxon>Clostridia</taxon>
        <taxon>Eubacteriales</taxon>
        <taxon>Oscillospiraceae</taxon>
        <taxon>Ruminiclostridium</taxon>
    </lineage>
</organism>
<dbReference type="InterPro" id="IPR000685">
    <property type="entry name" value="RuBisCO_lsu_C"/>
</dbReference>
<accession>S0FUK9</accession>
<evidence type="ECO:0000256" key="1">
    <source>
        <dbReference type="RuleBase" id="RU003834"/>
    </source>
</evidence>
<feature type="domain" description="Ribulose bisphosphate carboxylase large subunit ferrodoxin-like N-terminal" evidence="3">
    <location>
        <begin position="14"/>
        <end position="132"/>
    </location>
</feature>
<dbReference type="GO" id="GO:0015977">
    <property type="term" value="P:carbon fixation"/>
    <property type="evidence" value="ECO:0007669"/>
    <property type="project" value="InterPro"/>
</dbReference>
<dbReference type="EC" id="3.1.3.77" evidence="4"/>
<evidence type="ECO:0000259" key="2">
    <source>
        <dbReference type="Pfam" id="PF00016"/>
    </source>
</evidence>
<dbReference type="Proteomes" id="UP000014155">
    <property type="component" value="Unassembled WGS sequence"/>
</dbReference>